<evidence type="ECO:0000256" key="1">
    <source>
        <dbReference type="ARBA" id="ARBA00004123"/>
    </source>
</evidence>
<evidence type="ECO:0000259" key="3">
    <source>
        <dbReference type="PROSITE" id="PS50048"/>
    </source>
</evidence>
<dbReference type="PROSITE" id="PS00463">
    <property type="entry name" value="ZN2_CY6_FUNGAL_1"/>
    <property type="match status" value="1"/>
</dbReference>
<comment type="subcellular location">
    <subcellularLocation>
        <location evidence="1">Nucleus</location>
    </subcellularLocation>
</comment>
<evidence type="ECO:0000313" key="5">
    <source>
        <dbReference type="Proteomes" id="UP000799776"/>
    </source>
</evidence>
<gene>
    <name evidence="4" type="ORF">K490DRAFT_34730</name>
</gene>
<accession>A0A9P4I1G2</accession>
<proteinExistence type="predicted"/>
<dbReference type="EMBL" id="ML978712">
    <property type="protein sequence ID" value="KAF2090799.1"/>
    <property type="molecule type" value="Genomic_DNA"/>
</dbReference>
<sequence>MVGTSTAANSKSQQSKMHRRSRTGCFTCRLRRKKCDEGKPSCKACKHLGLRCEYKRPMWWSNNEQRRTQKDAIKNIIKHTKLNEKSQAMPLSANTPPSLCHSLPTSDTFSDGMPKTRAVSEESQFSVDFNNMTPPDMFSSTAMPPPLLASSFQPFPHFSPYEVDIKTERQMFVNDIPTRRDSTISTFSTFQPPPVSGHAFAADNWVQHDYFESRRESFAEEPLDFNFFDFPHGPLTPSHQALIQVDDCDQHLLNHFIDNVLRLIFPILEVNQHGSARSDVVLPALESNKSYLHCCLSISAQHLKTAERIQSEQIDNDIMRHRFQTVSELCEALNRDTDHMQILEATLGMIFFQCSVGRPDDTLPDIPWHQHFQAATNLIQKLDLPQNLISMNGNAHAQPPFNMTLAAWIDILGSTMLGRSPMFAHTYREKMLADSPTGLMELMGCEDRIMYLISEIACLEAVKIDSMDDVTLCAHIKLVGDQISLTEESASVVANCYSSTGAIRPKQLSKNMTAVFRIAARIYLCSLVPDFDRQQSTIVNLVNQLTDAMGYIPAGPDGFDRSVVWPLLIAGSVSLRGSSFRLMFQERAMQMGETSEFGSFGRIKELLKDVWNINDDALARGEKQSVHWRDVMQQKAWDFLLI</sequence>
<keyword evidence="2" id="KW-0539">Nucleus</keyword>
<dbReference type="Gene3D" id="4.10.240.10">
    <property type="entry name" value="Zn(2)-C6 fungal-type DNA-binding domain"/>
    <property type="match status" value="1"/>
</dbReference>
<dbReference type="PROSITE" id="PS50048">
    <property type="entry name" value="ZN2_CY6_FUNGAL_2"/>
    <property type="match status" value="1"/>
</dbReference>
<dbReference type="SUPFAM" id="SSF57701">
    <property type="entry name" value="Zn2/Cys6 DNA-binding domain"/>
    <property type="match status" value="1"/>
</dbReference>
<dbReference type="GO" id="GO:0000981">
    <property type="term" value="F:DNA-binding transcription factor activity, RNA polymerase II-specific"/>
    <property type="evidence" value="ECO:0007669"/>
    <property type="project" value="InterPro"/>
</dbReference>
<dbReference type="PANTHER" id="PTHR37534:SF12">
    <property type="entry name" value="ZN(2)-C6 FUNGAL-TYPE DOMAIN-CONTAINING PROTEIN"/>
    <property type="match status" value="1"/>
</dbReference>
<protein>
    <recommendedName>
        <fullName evidence="3">Zn(2)-C6 fungal-type domain-containing protein</fullName>
    </recommendedName>
</protein>
<dbReference type="GO" id="GO:0005634">
    <property type="term" value="C:nucleus"/>
    <property type="evidence" value="ECO:0007669"/>
    <property type="project" value="UniProtKB-SubCell"/>
</dbReference>
<evidence type="ECO:0000256" key="2">
    <source>
        <dbReference type="ARBA" id="ARBA00023242"/>
    </source>
</evidence>
<dbReference type="InterPro" id="IPR001138">
    <property type="entry name" value="Zn2Cys6_DnaBD"/>
</dbReference>
<keyword evidence="5" id="KW-1185">Reference proteome</keyword>
<dbReference type="Pfam" id="PF00172">
    <property type="entry name" value="Zn_clus"/>
    <property type="match status" value="1"/>
</dbReference>
<dbReference type="Pfam" id="PF11951">
    <property type="entry name" value="Fungal_trans_2"/>
    <property type="match status" value="1"/>
</dbReference>
<evidence type="ECO:0000313" key="4">
    <source>
        <dbReference type="EMBL" id="KAF2090799.1"/>
    </source>
</evidence>
<dbReference type="PANTHER" id="PTHR37534">
    <property type="entry name" value="TRANSCRIPTIONAL ACTIVATOR PROTEIN UGA3"/>
    <property type="match status" value="1"/>
</dbReference>
<dbReference type="InterPro" id="IPR021858">
    <property type="entry name" value="Fun_TF"/>
</dbReference>
<organism evidence="4 5">
    <name type="scientific">Saccharata proteae CBS 121410</name>
    <dbReference type="NCBI Taxonomy" id="1314787"/>
    <lineage>
        <taxon>Eukaryota</taxon>
        <taxon>Fungi</taxon>
        <taxon>Dikarya</taxon>
        <taxon>Ascomycota</taxon>
        <taxon>Pezizomycotina</taxon>
        <taxon>Dothideomycetes</taxon>
        <taxon>Dothideomycetes incertae sedis</taxon>
        <taxon>Botryosphaeriales</taxon>
        <taxon>Saccharataceae</taxon>
        <taxon>Saccharata</taxon>
    </lineage>
</organism>
<dbReference type="GO" id="GO:0008270">
    <property type="term" value="F:zinc ion binding"/>
    <property type="evidence" value="ECO:0007669"/>
    <property type="project" value="InterPro"/>
</dbReference>
<dbReference type="InterPro" id="IPR036864">
    <property type="entry name" value="Zn2-C6_fun-type_DNA-bd_sf"/>
</dbReference>
<feature type="domain" description="Zn(2)-C6 fungal-type" evidence="3">
    <location>
        <begin position="24"/>
        <end position="54"/>
    </location>
</feature>
<reference evidence="4" key="1">
    <citation type="journal article" date="2020" name="Stud. Mycol.">
        <title>101 Dothideomycetes genomes: a test case for predicting lifestyles and emergence of pathogens.</title>
        <authorList>
            <person name="Haridas S."/>
            <person name="Albert R."/>
            <person name="Binder M."/>
            <person name="Bloem J."/>
            <person name="Labutti K."/>
            <person name="Salamov A."/>
            <person name="Andreopoulos B."/>
            <person name="Baker S."/>
            <person name="Barry K."/>
            <person name="Bills G."/>
            <person name="Bluhm B."/>
            <person name="Cannon C."/>
            <person name="Castanera R."/>
            <person name="Culley D."/>
            <person name="Daum C."/>
            <person name="Ezra D."/>
            <person name="Gonzalez J."/>
            <person name="Henrissat B."/>
            <person name="Kuo A."/>
            <person name="Liang C."/>
            <person name="Lipzen A."/>
            <person name="Lutzoni F."/>
            <person name="Magnuson J."/>
            <person name="Mondo S."/>
            <person name="Nolan M."/>
            <person name="Ohm R."/>
            <person name="Pangilinan J."/>
            <person name="Park H.-J."/>
            <person name="Ramirez L."/>
            <person name="Alfaro M."/>
            <person name="Sun H."/>
            <person name="Tritt A."/>
            <person name="Yoshinaga Y."/>
            <person name="Zwiers L.-H."/>
            <person name="Turgeon B."/>
            <person name="Goodwin S."/>
            <person name="Spatafora J."/>
            <person name="Crous P."/>
            <person name="Grigoriev I."/>
        </authorList>
    </citation>
    <scope>NUCLEOTIDE SEQUENCE</scope>
    <source>
        <strain evidence="4">CBS 121410</strain>
    </source>
</reference>
<dbReference type="Proteomes" id="UP000799776">
    <property type="component" value="Unassembled WGS sequence"/>
</dbReference>
<name>A0A9P4I1G2_9PEZI</name>
<dbReference type="AlphaFoldDB" id="A0A9P4I1G2"/>
<dbReference type="CDD" id="cd00067">
    <property type="entry name" value="GAL4"/>
    <property type="match status" value="1"/>
</dbReference>
<dbReference type="SMART" id="SM00066">
    <property type="entry name" value="GAL4"/>
    <property type="match status" value="1"/>
</dbReference>
<dbReference type="OrthoDB" id="5294180at2759"/>
<comment type="caution">
    <text evidence="4">The sequence shown here is derived from an EMBL/GenBank/DDBJ whole genome shotgun (WGS) entry which is preliminary data.</text>
</comment>